<name>A0AA87Z8I8_FICCA</name>
<gene>
    <name evidence="2" type="ORF">TIFTF001_001727</name>
</gene>
<protein>
    <recommendedName>
        <fullName evidence="1">F-box associated beta-propeller type 1 domain-containing protein</fullName>
    </recommendedName>
</protein>
<dbReference type="EMBL" id="BTGU01000002">
    <property type="protein sequence ID" value="GMN27605.1"/>
    <property type="molecule type" value="Genomic_DNA"/>
</dbReference>
<proteinExistence type="predicted"/>
<evidence type="ECO:0000313" key="2">
    <source>
        <dbReference type="EMBL" id="GMN27605.1"/>
    </source>
</evidence>
<keyword evidence="3" id="KW-1185">Reference proteome</keyword>
<comment type="caution">
    <text evidence="2">The sequence shown here is derived from an EMBL/GenBank/DDBJ whole genome shotgun (WGS) entry which is preliminary data.</text>
</comment>
<evidence type="ECO:0000259" key="1">
    <source>
        <dbReference type="Pfam" id="PF07734"/>
    </source>
</evidence>
<dbReference type="Pfam" id="PF07734">
    <property type="entry name" value="FBA_1"/>
    <property type="match status" value="1"/>
</dbReference>
<accession>A0AA87Z8I8</accession>
<dbReference type="PANTHER" id="PTHR31111">
    <property type="entry name" value="BNAA05G37150D PROTEIN-RELATED"/>
    <property type="match status" value="1"/>
</dbReference>
<feature type="domain" description="F-box associated beta-propeller type 1" evidence="1">
    <location>
        <begin position="7"/>
        <end position="110"/>
    </location>
</feature>
<dbReference type="InterPro" id="IPR017451">
    <property type="entry name" value="F-box-assoc_interact_dom"/>
</dbReference>
<sequence>MYWVANSCNGLLCLTDGSGDDCVVVCNPILGEFIYLPKSSNNGKNGEDFRVGVGCSPKNNQYKVIRIFTCLIRDPAMGKRLRFGDNMAEIRTLGTDSWRNVDILAFKFHFYSIPSPPCQQGEDLEVVVLGGCLCVYNCYANRPLDIWVMKDYGVCESWTKLISLDIVNDQGSTPLPSYSLCKPNSYLENGALLIFDFVLNELTYHDKLSGLRFKHLKFHGIKSGFEAIAYTPSFTSLRDIVMAGYVEVWEVTTRRRDLSSFAWKDKKGQTWLLIYSQHPVDIWAVSSALLPFFIK</sequence>
<dbReference type="Proteomes" id="UP001187192">
    <property type="component" value="Unassembled WGS sequence"/>
</dbReference>
<dbReference type="PANTHER" id="PTHR31111:SF136">
    <property type="entry name" value="F-BOX ASSOCIATED DOMAIN-CONTAINING PROTEIN"/>
    <property type="match status" value="1"/>
</dbReference>
<evidence type="ECO:0000313" key="3">
    <source>
        <dbReference type="Proteomes" id="UP001187192"/>
    </source>
</evidence>
<dbReference type="NCBIfam" id="TIGR01640">
    <property type="entry name" value="F_box_assoc_1"/>
    <property type="match status" value="1"/>
</dbReference>
<reference evidence="2" key="1">
    <citation type="submission" date="2023-07" db="EMBL/GenBank/DDBJ databases">
        <title>draft genome sequence of fig (Ficus carica).</title>
        <authorList>
            <person name="Takahashi T."/>
            <person name="Nishimura K."/>
        </authorList>
    </citation>
    <scope>NUCLEOTIDE SEQUENCE</scope>
</reference>
<dbReference type="InterPro" id="IPR006527">
    <property type="entry name" value="F-box-assoc_dom_typ1"/>
</dbReference>
<organism evidence="2 3">
    <name type="scientific">Ficus carica</name>
    <name type="common">Common fig</name>
    <dbReference type="NCBI Taxonomy" id="3494"/>
    <lineage>
        <taxon>Eukaryota</taxon>
        <taxon>Viridiplantae</taxon>
        <taxon>Streptophyta</taxon>
        <taxon>Embryophyta</taxon>
        <taxon>Tracheophyta</taxon>
        <taxon>Spermatophyta</taxon>
        <taxon>Magnoliopsida</taxon>
        <taxon>eudicotyledons</taxon>
        <taxon>Gunneridae</taxon>
        <taxon>Pentapetalae</taxon>
        <taxon>rosids</taxon>
        <taxon>fabids</taxon>
        <taxon>Rosales</taxon>
        <taxon>Moraceae</taxon>
        <taxon>Ficeae</taxon>
        <taxon>Ficus</taxon>
    </lineage>
</organism>
<dbReference type="AlphaFoldDB" id="A0AA87Z8I8"/>